<keyword evidence="3" id="KW-1185">Reference proteome</keyword>
<reference evidence="2" key="1">
    <citation type="journal article" date="2023" name="Mol. Ecol. Resour.">
        <title>Chromosome-level genome assembly of a triploid poplar Populus alba 'Berolinensis'.</title>
        <authorList>
            <person name="Chen S."/>
            <person name="Yu Y."/>
            <person name="Wang X."/>
            <person name="Wang S."/>
            <person name="Zhang T."/>
            <person name="Zhou Y."/>
            <person name="He R."/>
            <person name="Meng N."/>
            <person name="Wang Y."/>
            <person name="Liu W."/>
            <person name="Liu Z."/>
            <person name="Liu J."/>
            <person name="Guo Q."/>
            <person name="Huang H."/>
            <person name="Sederoff R.R."/>
            <person name="Wang G."/>
            <person name="Qu G."/>
            <person name="Chen S."/>
        </authorList>
    </citation>
    <scope>NUCLEOTIDE SEQUENCE</scope>
    <source>
        <strain evidence="2">SC-2020</strain>
    </source>
</reference>
<keyword evidence="1" id="KW-1133">Transmembrane helix</keyword>
<proteinExistence type="predicted"/>
<dbReference type="Proteomes" id="UP001164929">
    <property type="component" value="Chromosome 13"/>
</dbReference>
<dbReference type="EMBL" id="JAQIZT010000013">
    <property type="protein sequence ID" value="KAJ6975551.1"/>
    <property type="molecule type" value="Genomic_DNA"/>
</dbReference>
<keyword evidence="1" id="KW-0472">Membrane</keyword>
<dbReference type="AlphaFoldDB" id="A0AAD6LYE3"/>
<sequence>MESLTQRSWKARSIYGNHLELQISCASPSSTFKSNALLLLFLFCFNCALNYFIKTIWQLMMKNLDTLN</sequence>
<feature type="transmembrane region" description="Helical" evidence="1">
    <location>
        <begin position="36"/>
        <end position="53"/>
    </location>
</feature>
<comment type="caution">
    <text evidence="2">The sequence shown here is derived from an EMBL/GenBank/DDBJ whole genome shotgun (WGS) entry which is preliminary data.</text>
</comment>
<keyword evidence="1" id="KW-0812">Transmembrane</keyword>
<accession>A0AAD6LYE3</accession>
<evidence type="ECO:0000256" key="1">
    <source>
        <dbReference type="SAM" id="Phobius"/>
    </source>
</evidence>
<protein>
    <submittedName>
        <fullName evidence="2">Uncharacterized protein</fullName>
    </submittedName>
</protein>
<evidence type="ECO:0000313" key="3">
    <source>
        <dbReference type="Proteomes" id="UP001164929"/>
    </source>
</evidence>
<evidence type="ECO:0000313" key="2">
    <source>
        <dbReference type="EMBL" id="KAJ6975551.1"/>
    </source>
</evidence>
<name>A0AAD6LYE3_9ROSI</name>
<organism evidence="2 3">
    <name type="scientific">Populus alba x Populus x berolinensis</name>
    <dbReference type="NCBI Taxonomy" id="444605"/>
    <lineage>
        <taxon>Eukaryota</taxon>
        <taxon>Viridiplantae</taxon>
        <taxon>Streptophyta</taxon>
        <taxon>Embryophyta</taxon>
        <taxon>Tracheophyta</taxon>
        <taxon>Spermatophyta</taxon>
        <taxon>Magnoliopsida</taxon>
        <taxon>eudicotyledons</taxon>
        <taxon>Gunneridae</taxon>
        <taxon>Pentapetalae</taxon>
        <taxon>rosids</taxon>
        <taxon>fabids</taxon>
        <taxon>Malpighiales</taxon>
        <taxon>Salicaceae</taxon>
        <taxon>Saliceae</taxon>
        <taxon>Populus</taxon>
    </lineage>
</organism>
<gene>
    <name evidence="2" type="ORF">NC653_031404</name>
</gene>